<keyword evidence="2" id="KW-0812">Transmembrane</keyword>
<name>A0A9P4IM32_9PEZI</name>
<evidence type="ECO:0008006" key="6">
    <source>
        <dbReference type="Google" id="ProtNLM"/>
    </source>
</evidence>
<dbReference type="AlphaFoldDB" id="A0A9P4IM32"/>
<feature type="chain" id="PRO_5040199804" description="GPI anchored serine-threonine rich protein" evidence="3">
    <location>
        <begin position="19"/>
        <end position="188"/>
    </location>
</feature>
<dbReference type="Proteomes" id="UP000799772">
    <property type="component" value="Unassembled WGS sequence"/>
</dbReference>
<keyword evidence="2" id="KW-0472">Membrane</keyword>
<sequence>MRFTTAVVLIASAGFAAAQSDTTDAASATVAVPAATATASVSTVCDAENIVKTCLATTQVQVDNCDQTDYECLCAAYNAQLTCYNNCPNDAGRSTPQSFVTSYCQAASAQSSLTATKSTSTKKSSSTASSESSESSAASTTSSSPSTSDTSSASAGSASASSTGVANNVVVPAAGSMLAIVLGVFGML</sequence>
<evidence type="ECO:0000313" key="5">
    <source>
        <dbReference type="Proteomes" id="UP000799772"/>
    </source>
</evidence>
<feature type="region of interest" description="Disordered" evidence="1">
    <location>
        <begin position="118"/>
        <end position="160"/>
    </location>
</feature>
<keyword evidence="3" id="KW-0732">Signal</keyword>
<feature type="transmembrane region" description="Helical" evidence="2">
    <location>
        <begin position="169"/>
        <end position="187"/>
    </location>
</feature>
<organism evidence="4 5">
    <name type="scientific">Rhizodiscina lignyota</name>
    <dbReference type="NCBI Taxonomy" id="1504668"/>
    <lineage>
        <taxon>Eukaryota</taxon>
        <taxon>Fungi</taxon>
        <taxon>Dikarya</taxon>
        <taxon>Ascomycota</taxon>
        <taxon>Pezizomycotina</taxon>
        <taxon>Dothideomycetes</taxon>
        <taxon>Pleosporomycetidae</taxon>
        <taxon>Aulographales</taxon>
        <taxon>Rhizodiscinaceae</taxon>
        <taxon>Rhizodiscina</taxon>
    </lineage>
</organism>
<protein>
    <recommendedName>
        <fullName evidence="6">GPI anchored serine-threonine rich protein</fullName>
    </recommendedName>
</protein>
<dbReference type="OrthoDB" id="2507140at2759"/>
<feature type="signal peptide" evidence="3">
    <location>
        <begin position="1"/>
        <end position="18"/>
    </location>
</feature>
<evidence type="ECO:0000256" key="3">
    <source>
        <dbReference type="SAM" id="SignalP"/>
    </source>
</evidence>
<evidence type="ECO:0000256" key="1">
    <source>
        <dbReference type="SAM" id="MobiDB-lite"/>
    </source>
</evidence>
<reference evidence="4" key="1">
    <citation type="journal article" date="2020" name="Stud. Mycol.">
        <title>101 Dothideomycetes genomes: a test case for predicting lifestyles and emergence of pathogens.</title>
        <authorList>
            <person name="Haridas S."/>
            <person name="Albert R."/>
            <person name="Binder M."/>
            <person name="Bloem J."/>
            <person name="Labutti K."/>
            <person name="Salamov A."/>
            <person name="Andreopoulos B."/>
            <person name="Baker S."/>
            <person name="Barry K."/>
            <person name="Bills G."/>
            <person name="Bluhm B."/>
            <person name="Cannon C."/>
            <person name="Castanera R."/>
            <person name="Culley D."/>
            <person name="Daum C."/>
            <person name="Ezra D."/>
            <person name="Gonzalez J."/>
            <person name="Henrissat B."/>
            <person name="Kuo A."/>
            <person name="Liang C."/>
            <person name="Lipzen A."/>
            <person name="Lutzoni F."/>
            <person name="Magnuson J."/>
            <person name="Mondo S."/>
            <person name="Nolan M."/>
            <person name="Ohm R."/>
            <person name="Pangilinan J."/>
            <person name="Park H.-J."/>
            <person name="Ramirez L."/>
            <person name="Alfaro M."/>
            <person name="Sun H."/>
            <person name="Tritt A."/>
            <person name="Yoshinaga Y."/>
            <person name="Zwiers L.-H."/>
            <person name="Turgeon B."/>
            <person name="Goodwin S."/>
            <person name="Spatafora J."/>
            <person name="Crous P."/>
            <person name="Grigoriev I."/>
        </authorList>
    </citation>
    <scope>NUCLEOTIDE SEQUENCE</scope>
    <source>
        <strain evidence="4">CBS 133067</strain>
    </source>
</reference>
<dbReference type="EMBL" id="ML978124">
    <property type="protein sequence ID" value="KAF2100621.1"/>
    <property type="molecule type" value="Genomic_DNA"/>
</dbReference>
<keyword evidence="5" id="KW-1185">Reference proteome</keyword>
<proteinExistence type="predicted"/>
<accession>A0A9P4IM32</accession>
<evidence type="ECO:0000313" key="4">
    <source>
        <dbReference type="EMBL" id="KAF2100621.1"/>
    </source>
</evidence>
<gene>
    <name evidence="4" type="ORF">NA57DRAFT_54699</name>
</gene>
<evidence type="ECO:0000256" key="2">
    <source>
        <dbReference type="SAM" id="Phobius"/>
    </source>
</evidence>
<comment type="caution">
    <text evidence="4">The sequence shown here is derived from an EMBL/GenBank/DDBJ whole genome shotgun (WGS) entry which is preliminary data.</text>
</comment>
<keyword evidence="2" id="KW-1133">Transmembrane helix</keyword>